<proteinExistence type="predicted"/>
<feature type="transmembrane region" description="Helical" evidence="1">
    <location>
        <begin position="12"/>
        <end position="33"/>
    </location>
</feature>
<dbReference type="RefSeq" id="WP_139714804.1">
    <property type="nucleotide sequence ID" value="NZ_CP040871.1"/>
</dbReference>
<dbReference type="EMBL" id="CP040871">
    <property type="protein sequence ID" value="QDA55915.1"/>
    <property type="molecule type" value="Genomic_DNA"/>
</dbReference>
<reference evidence="2 3" key="1">
    <citation type="submission" date="2019-06" db="EMBL/GenBank/DDBJ databases">
        <title>Thermomonas aquatica sp. nov., isolated from an industrial wastewater treatment plant.</title>
        <authorList>
            <person name="Jeon J.H."/>
            <person name="Park D.-S."/>
        </authorList>
    </citation>
    <scope>NUCLEOTIDE SEQUENCE [LARGE SCALE GENOMIC DNA]</scope>
    <source>
        <strain evidence="2 3">SY21</strain>
    </source>
</reference>
<feature type="transmembrane region" description="Helical" evidence="1">
    <location>
        <begin position="164"/>
        <end position="186"/>
    </location>
</feature>
<protein>
    <submittedName>
        <fullName evidence="2">DUF4386 domain-containing protein</fullName>
    </submittedName>
</protein>
<name>A0A5B7ZMJ2_9GAMM</name>
<dbReference type="Proteomes" id="UP000308149">
    <property type="component" value="Chromosome"/>
</dbReference>
<dbReference type="OrthoDB" id="1160166at2"/>
<keyword evidence="1" id="KW-1133">Transmembrane helix</keyword>
<accession>A0A5B7ZMJ2</accession>
<feature type="transmembrane region" description="Helical" evidence="1">
    <location>
        <begin position="53"/>
        <end position="76"/>
    </location>
</feature>
<dbReference type="KEGG" id="thes:FHQ07_00555"/>
<evidence type="ECO:0000313" key="3">
    <source>
        <dbReference type="Proteomes" id="UP000308149"/>
    </source>
</evidence>
<feature type="transmembrane region" description="Helical" evidence="1">
    <location>
        <begin position="137"/>
        <end position="157"/>
    </location>
</feature>
<dbReference type="Pfam" id="PF14329">
    <property type="entry name" value="DUF4386"/>
    <property type="match status" value="1"/>
</dbReference>
<evidence type="ECO:0000256" key="1">
    <source>
        <dbReference type="SAM" id="Phobius"/>
    </source>
</evidence>
<keyword evidence="3" id="KW-1185">Reference proteome</keyword>
<feature type="transmembrane region" description="Helical" evidence="1">
    <location>
        <begin position="83"/>
        <end position="102"/>
    </location>
</feature>
<organism evidence="2 3">
    <name type="scientific">Thermomonas aquatica</name>
    <dbReference type="NCBI Taxonomy" id="2202149"/>
    <lineage>
        <taxon>Bacteria</taxon>
        <taxon>Pseudomonadati</taxon>
        <taxon>Pseudomonadota</taxon>
        <taxon>Gammaproteobacteria</taxon>
        <taxon>Lysobacterales</taxon>
        <taxon>Lysobacteraceae</taxon>
        <taxon>Thermomonas</taxon>
    </lineage>
</organism>
<feature type="transmembrane region" description="Helical" evidence="1">
    <location>
        <begin position="198"/>
        <end position="218"/>
    </location>
</feature>
<keyword evidence="1" id="KW-0812">Transmembrane</keyword>
<evidence type="ECO:0000313" key="2">
    <source>
        <dbReference type="EMBL" id="QDA55915.1"/>
    </source>
</evidence>
<dbReference type="InterPro" id="IPR025495">
    <property type="entry name" value="DUF4386"/>
</dbReference>
<gene>
    <name evidence="2" type="ORF">FHQ07_00555</name>
</gene>
<keyword evidence="1" id="KW-0472">Membrane</keyword>
<sequence length="228" mass="23898">MTAGAVAVRRDGRISGALYLVVVLAGMFCLAYVPSKLGASPAGASAHADLFRAGIAAFLLMQVAFLLLPFALYRVLGDVNRQAAVLMVALAAVSVPIGLVAVTHRMEALSLLEGAPGTASDAMEAAFALCLQRYGHGLRIASLFWGLWLLPFGWLVLRSGRLPRVLAACLLLGGVGYVVQVFGGLWPGIADAGWMAYVRMPAAIGEIGSCLWLLAFGARPGLQRSSTD</sequence>
<dbReference type="AlphaFoldDB" id="A0A5B7ZMJ2"/>